<evidence type="ECO:0000259" key="6">
    <source>
        <dbReference type="PROSITE" id="PS00745"/>
    </source>
</evidence>
<dbReference type="PROSITE" id="PS00745">
    <property type="entry name" value="RF_PROK_I"/>
    <property type="match status" value="1"/>
</dbReference>
<evidence type="ECO:0000256" key="5">
    <source>
        <dbReference type="NCBIfam" id="TIGR00020"/>
    </source>
</evidence>
<dbReference type="HAMAP" id="MF_00094">
    <property type="entry name" value="Rel_fac_2"/>
    <property type="match status" value="1"/>
</dbReference>
<gene>
    <name evidence="4 7" type="primary">prfB</name>
    <name evidence="7" type="ORF">OE699_07535</name>
</gene>
<evidence type="ECO:0000256" key="3">
    <source>
        <dbReference type="ARBA" id="ARBA00022917"/>
    </source>
</evidence>
<proteinExistence type="inferred from homology"/>
<dbReference type="Proteomes" id="UP001526166">
    <property type="component" value="Unassembled WGS sequence"/>
</dbReference>
<evidence type="ECO:0000313" key="8">
    <source>
        <dbReference type="Proteomes" id="UP001526166"/>
    </source>
</evidence>
<evidence type="ECO:0000256" key="2">
    <source>
        <dbReference type="ARBA" id="ARBA00022481"/>
    </source>
</evidence>
<dbReference type="InterPro" id="IPR004374">
    <property type="entry name" value="PrfB"/>
</dbReference>
<comment type="function">
    <text evidence="4">Peptide chain release factor 2 directs the termination of translation in response to the peptide chain termination codons UGA and UAA.</text>
</comment>
<feature type="modified residue" description="N5-methylglutamine" evidence="4">
    <location>
        <position position="250"/>
    </location>
</feature>
<comment type="caution">
    <text evidence="7">The sequence shown here is derived from an EMBL/GenBank/DDBJ whole genome shotgun (WGS) entry which is preliminary data.</text>
</comment>
<protein>
    <recommendedName>
        <fullName evidence="4 5">Peptide chain release factor 2</fullName>
        <shortName evidence="4">RF-2</shortName>
    </recommendedName>
</protein>
<accession>A0ABT2ZYP7</accession>
<dbReference type="InterPro" id="IPR045853">
    <property type="entry name" value="Pep_chain_release_fac_I_sf"/>
</dbReference>
<keyword evidence="2 4" id="KW-0488">Methylation</keyword>
<comment type="PTM">
    <text evidence="4">Methylated by PrmC. Methylation increases the termination efficiency of RF2.</text>
</comment>
<name>A0ABT2ZYP7_9RHOB</name>
<reference evidence="7 8" key="1">
    <citation type="submission" date="2022-10" db="EMBL/GenBank/DDBJ databases">
        <title>Sinirhodobacter sp. nov., isolated from ocean surface sediments.</title>
        <authorList>
            <person name="He W."/>
            <person name="Wang L."/>
            <person name="Zhang D.-F."/>
        </authorList>
    </citation>
    <scope>NUCLEOTIDE SEQUENCE [LARGE SCALE GENOMIC DNA]</scope>
    <source>
        <strain evidence="7 8">WL0115</strain>
    </source>
</reference>
<keyword evidence="3 4" id="KW-0648">Protein biosynthesis</keyword>
<sequence length="375" mass="41860">MRAETLNTVEAIKKSLKLLGQRMDWETAPHRLEEFNAMIEDGDLWSDPARAQKLMRERQMLMDKVETYKRIDRDLTDNVELIELGEMEEDPEIVSEAEKSLKELREFSAAKELEALLDGEADGNDTFLEINAGAGGTESCDWASILARMYTRWAEKKGYKVELQAESAGEEAGIKSASYKISGPNAYGWLKSESGVHRLVRISPYDSAARRHTSFCSVWVYPVVDENIEIDIPANDIRIDTYRSSGAGGQHVNTTDSAVRITHLPTNIVVTSSMKSQHQNREIAMNALRSRLYQLELDKRNAAINAAHEAKGEAGWGNQIRSYVLQPYQMVKDLRTGYETSDTQGVLDGDLDGFMAATLAMDVAGKSRADAQGED</sequence>
<feature type="domain" description="Prokaryotic-type class I peptide chain release factors" evidence="6">
    <location>
        <begin position="243"/>
        <end position="259"/>
    </location>
</feature>
<dbReference type="Pfam" id="PF03462">
    <property type="entry name" value="PCRF"/>
    <property type="match status" value="1"/>
</dbReference>
<dbReference type="NCBIfam" id="TIGR00020">
    <property type="entry name" value="prfB"/>
    <property type="match status" value="1"/>
</dbReference>
<dbReference type="PANTHER" id="PTHR43116:SF3">
    <property type="entry name" value="CLASS I PEPTIDE CHAIN RELEASE FACTOR"/>
    <property type="match status" value="1"/>
</dbReference>
<dbReference type="PANTHER" id="PTHR43116">
    <property type="entry name" value="PEPTIDE CHAIN RELEASE FACTOR 2"/>
    <property type="match status" value="1"/>
</dbReference>
<evidence type="ECO:0000256" key="4">
    <source>
        <dbReference type="HAMAP-Rule" id="MF_00094"/>
    </source>
</evidence>
<evidence type="ECO:0000256" key="1">
    <source>
        <dbReference type="ARBA" id="ARBA00010835"/>
    </source>
</evidence>
<dbReference type="Pfam" id="PF00472">
    <property type="entry name" value="RF-1"/>
    <property type="match status" value="1"/>
</dbReference>
<dbReference type="EMBL" id="JAOWKW010000005">
    <property type="protein sequence ID" value="MCV2878702.1"/>
    <property type="molecule type" value="Genomic_DNA"/>
</dbReference>
<dbReference type="InterPro" id="IPR000352">
    <property type="entry name" value="Pep_chain_release_fac_I"/>
</dbReference>
<dbReference type="InterPro" id="IPR005139">
    <property type="entry name" value="PCRF"/>
</dbReference>
<dbReference type="SUPFAM" id="SSF75620">
    <property type="entry name" value="Release factor"/>
    <property type="match status" value="1"/>
</dbReference>
<keyword evidence="8" id="KW-1185">Reference proteome</keyword>
<evidence type="ECO:0000313" key="7">
    <source>
        <dbReference type="EMBL" id="MCV2878702.1"/>
    </source>
</evidence>
<dbReference type="SMART" id="SM00937">
    <property type="entry name" value="PCRF"/>
    <property type="match status" value="1"/>
</dbReference>
<dbReference type="Gene3D" id="3.30.160.20">
    <property type="match status" value="1"/>
</dbReference>
<dbReference type="Gene3D" id="3.30.70.1660">
    <property type="match status" value="1"/>
</dbReference>
<organism evidence="7 8">
    <name type="scientific">Sedimentimonas flavescens</name>
    <dbReference type="NCBI Taxonomy" id="2851012"/>
    <lineage>
        <taxon>Bacteria</taxon>
        <taxon>Pseudomonadati</taxon>
        <taxon>Pseudomonadota</taxon>
        <taxon>Alphaproteobacteria</taxon>
        <taxon>Rhodobacterales</taxon>
        <taxon>Rhodobacter group</taxon>
        <taxon>Sedimentimonas</taxon>
    </lineage>
</organism>
<keyword evidence="4" id="KW-0963">Cytoplasm</keyword>
<comment type="similarity">
    <text evidence="1 4">Belongs to the prokaryotic/mitochondrial release factor family.</text>
</comment>
<comment type="subcellular location">
    <subcellularLocation>
        <location evidence="4">Cytoplasm</location>
    </subcellularLocation>
</comment>
<dbReference type="Gene3D" id="1.20.58.410">
    <property type="entry name" value="Release factor"/>
    <property type="match status" value="1"/>
</dbReference>
<dbReference type="RefSeq" id="WP_263847598.1">
    <property type="nucleotide sequence ID" value="NZ_JAOWKW010000005.1"/>
</dbReference>